<reference evidence="2" key="2">
    <citation type="submission" date="2025-09" db="UniProtKB">
        <authorList>
            <consortium name="Ensembl"/>
        </authorList>
    </citation>
    <scope>IDENTIFICATION</scope>
</reference>
<dbReference type="Proteomes" id="UP000261600">
    <property type="component" value="Unplaced"/>
</dbReference>
<dbReference type="Gene3D" id="2.40.128.20">
    <property type="match status" value="1"/>
</dbReference>
<sequence>PTVTSYCLRKTGTCVYSSYVSPLHLGRRNKPPFMGRWFEIARLPAQFEKGHQEVILAWFPLIHMKFHCLESNRTGELRKIEGTSTVEDMQNPAKFCVSYLLCVVSCMFATHLPYSPYWSLSTDYLKSVLVYSCMDILRHFHVDFTWILGSIKYLSISSNLIYLTSVVMKCFERLLLAHPKDINAGPSAVCLLGKQVSG</sequence>
<dbReference type="Pfam" id="PF08212">
    <property type="entry name" value="Lipocalin_2"/>
    <property type="match status" value="1"/>
</dbReference>
<dbReference type="STRING" id="43700.ENSMALP00000027318"/>
<reference evidence="2" key="1">
    <citation type="submission" date="2025-08" db="UniProtKB">
        <authorList>
            <consortium name="Ensembl"/>
        </authorList>
    </citation>
    <scope>IDENTIFICATION</scope>
</reference>
<protein>
    <recommendedName>
        <fullName evidence="1">Lipocalin/cytosolic fatty-acid binding domain-containing protein</fullName>
    </recommendedName>
</protein>
<dbReference type="SUPFAM" id="SSF50814">
    <property type="entry name" value="Lipocalins"/>
    <property type="match status" value="1"/>
</dbReference>
<feature type="domain" description="Lipocalin/cytosolic fatty-acid binding" evidence="1">
    <location>
        <begin position="33"/>
        <end position="123"/>
    </location>
</feature>
<dbReference type="GO" id="GO:0006629">
    <property type="term" value="P:lipid metabolic process"/>
    <property type="evidence" value="ECO:0007669"/>
    <property type="project" value="TreeGrafter"/>
</dbReference>
<proteinExistence type="predicted"/>
<evidence type="ECO:0000313" key="2">
    <source>
        <dbReference type="Ensembl" id="ENSMALP00000027318.1"/>
    </source>
</evidence>
<keyword evidence="3" id="KW-1185">Reference proteome</keyword>
<evidence type="ECO:0000259" key="1">
    <source>
        <dbReference type="Pfam" id="PF08212"/>
    </source>
</evidence>
<dbReference type="PANTHER" id="PTHR10612:SF14">
    <property type="entry name" value="APOLIPOPROTEIN D"/>
    <property type="match status" value="1"/>
</dbReference>
<accession>A0A3Q3KE82</accession>
<dbReference type="InterPro" id="IPR000566">
    <property type="entry name" value="Lipocln_cytosolic_FA-bd_dom"/>
</dbReference>
<dbReference type="GO" id="GO:0005737">
    <property type="term" value="C:cytoplasm"/>
    <property type="evidence" value="ECO:0007669"/>
    <property type="project" value="TreeGrafter"/>
</dbReference>
<organism evidence="2 3">
    <name type="scientific">Monopterus albus</name>
    <name type="common">Swamp eel</name>
    <dbReference type="NCBI Taxonomy" id="43700"/>
    <lineage>
        <taxon>Eukaryota</taxon>
        <taxon>Metazoa</taxon>
        <taxon>Chordata</taxon>
        <taxon>Craniata</taxon>
        <taxon>Vertebrata</taxon>
        <taxon>Euteleostomi</taxon>
        <taxon>Actinopterygii</taxon>
        <taxon>Neopterygii</taxon>
        <taxon>Teleostei</taxon>
        <taxon>Neoteleostei</taxon>
        <taxon>Acanthomorphata</taxon>
        <taxon>Anabantaria</taxon>
        <taxon>Synbranchiformes</taxon>
        <taxon>Synbranchidae</taxon>
        <taxon>Monopterus</taxon>
    </lineage>
</organism>
<dbReference type="AlphaFoldDB" id="A0A3Q3KE82"/>
<dbReference type="Ensembl" id="ENSMALT00000027820.1">
    <property type="protein sequence ID" value="ENSMALP00000027318.1"/>
    <property type="gene ID" value="ENSMALG00000018958.1"/>
</dbReference>
<dbReference type="GO" id="GO:0000302">
    <property type="term" value="P:response to reactive oxygen species"/>
    <property type="evidence" value="ECO:0007669"/>
    <property type="project" value="TreeGrafter"/>
</dbReference>
<name>A0A3Q3KE82_MONAL</name>
<evidence type="ECO:0000313" key="3">
    <source>
        <dbReference type="Proteomes" id="UP000261600"/>
    </source>
</evidence>
<dbReference type="PANTHER" id="PTHR10612">
    <property type="entry name" value="APOLIPOPROTEIN D"/>
    <property type="match status" value="1"/>
</dbReference>
<dbReference type="InterPro" id="IPR012674">
    <property type="entry name" value="Calycin"/>
</dbReference>